<gene>
    <name evidence="2" type="ORF">TCNE_LOCUS8074</name>
</gene>
<evidence type="ECO:0000313" key="4">
    <source>
        <dbReference type="WBParaSite" id="TCNE_0000807401-mRNA-1"/>
    </source>
</evidence>
<proteinExistence type="predicted"/>
<keyword evidence="3" id="KW-1185">Reference proteome</keyword>
<evidence type="ECO:0000313" key="3">
    <source>
        <dbReference type="Proteomes" id="UP000050794"/>
    </source>
</evidence>
<reference evidence="2 3" key="2">
    <citation type="submission" date="2018-11" db="EMBL/GenBank/DDBJ databases">
        <authorList>
            <consortium name="Pathogen Informatics"/>
        </authorList>
    </citation>
    <scope>NUCLEOTIDE SEQUENCE [LARGE SCALE GENOMIC DNA]</scope>
</reference>
<dbReference type="AlphaFoldDB" id="A0A183UHV4"/>
<evidence type="ECO:0000313" key="2">
    <source>
        <dbReference type="EMBL" id="VDM39395.1"/>
    </source>
</evidence>
<accession>A0A183UHV4</accession>
<reference evidence="4" key="1">
    <citation type="submission" date="2016-06" db="UniProtKB">
        <authorList>
            <consortium name="WormBaseParasite"/>
        </authorList>
    </citation>
    <scope>IDENTIFICATION</scope>
</reference>
<dbReference type="EMBL" id="UYWY01019818">
    <property type="protein sequence ID" value="VDM39395.1"/>
    <property type="molecule type" value="Genomic_DNA"/>
</dbReference>
<dbReference type="WBParaSite" id="TCNE_0000807401-mRNA-1">
    <property type="protein sequence ID" value="TCNE_0000807401-mRNA-1"/>
    <property type="gene ID" value="TCNE_0000807401"/>
</dbReference>
<feature type="region of interest" description="Disordered" evidence="1">
    <location>
        <begin position="122"/>
        <end position="176"/>
    </location>
</feature>
<name>A0A183UHV4_TOXCA</name>
<feature type="compositionally biased region" description="Polar residues" evidence="1">
    <location>
        <begin position="160"/>
        <end position="176"/>
    </location>
</feature>
<dbReference type="Proteomes" id="UP000050794">
    <property type="component" value="Unassembled WGS sequence"/>
</dbReference>
<protein>
    <submittedName>
        <fullName evidence="2 4">Uncharacterized protein</fullName>
    </submittedName>
</protein>
<evidence type="ECO:0000256" key="1">
    <source>
        <dbReference type="SAM" id="MobiDB-lite"/>
    </source>
</evidence>
<organism evidence="3 4">
    <name type="scientific">Toxocara canis</name>
    <name type="common">Canine roundworm</name>
    <dbReference type="NCBI Taxonomy" id="6265"/>
    <lineage>
        <taxon>Eukaryota</taxon>
        <taxon>Metazoa</taxon>
        <taxon>Ecdysozoa</taxon>
        <taxon>Nematoda</taxon>
        <taxon>Chromadorea</taxon>
        <taxon>Rhabditida</taxon>
        <taxon>Spirurina</taxon>
        <taxon>Ascaridomorpha</taxon>
        <taxon>Ascaridoidea</taxon>
        <taxon>Toxocaridae</taxon>
        <taxon>Toxocara</taxon>
    </lineage>
</organism>
<sequence>MSRRRGASAGRRFVTCCQQYIRKPVDVRIVSHTAVSSREFSPEDLDDENSNSSTCHCDFAITSSEQSRHAAVDLIIFVNSKGVRKTSLTEKTYSEAKAVKKRAARIQKTRSMNDEYIAHASADTSFGGHSGDNAPPTLKEQSELDAEQKELSMHDMSEMESLSNQTLTSISPQAGNPTTILPIEEVLSSTAAEEITLKDNQSEETPRDGAIHETLSSSALQKVVLEDGQSDGISKDDAVHEIVEQATMEKNVECEVNLTSEGTHNQDAHLTFVSAPSGQLSGVAEEFHSNGITLEVGDKPTDDQKACKEVAAPKDEGNKEVREDVVLSEDRKEVQEDIVASNNNSDNREYAYGPKSSKAEKVRLTLLFASF</sequence>
<feature type="compositionally biased region" description="Basic and acidic residues" evidence="1">
    <location>
        <begin position="140"/>
        <end position="157"/>
    </location>
</feature>